<dbReference type="EMBL" id="PYSW02000003">
    <property type="protein sequence ID" value="KAG2393202.1"/>
    <property type="molecule type" value="Genomic_DNA"/>
</dbReference>
<keyword evidence="3" id="KW-1185">Reference proteome</keyword>
<dbReference type="Proteomes" id="UP000816034">
    <property type="component" value="Unassembled WGS sequence"/>
</dbReference>
<feature type="region of interest" description="Disordered" evidence="1">
    <location>
        <begin position="1"/>
        <end position="28"/>
    </location>
</feature>
<dbReference type="GeneID" id="68102233"/>
<feature type="compositionally biased region" description="Polar residues" evidence="1">
    <location>
        <begin position="1"/>
        <end position="11"/>
    </location>
</feature>
<comment type="caution">
    <text evidence="2">The sequence shown here is derived from an EMBL/GenBank/DDBJ whole genome shotgun (WGS) entry which is preliminary data.</text>
</comment>
<sequence length="226" mass="26007">MSNLTNDSVVNSADLEGNQALNAPNRIEEEPLKRNMNVPIISLTKSNPLNPLKALVELGHVQKEMMSNELEFARIVEEDLNLRNQLFETTLELSHQVDSFMGLFETFMSERNLRMEHEHIRRSLYELCSKEVQTEATLMTTLKEDIKERKETKPKEPILTKEAEDNHLDLKESTSANLGTTPSFQATPPQTKQEEVRSNPIIVDLLFLDMKIRSTMKQGLKRSWNQ</sequence>
<feature type="compositionally biased region" description="Polar residues" evidence="1">
    <location>
        <begin position="173"/>
        <end position="191"/>
    </location>
</feature>
<feature type="region of interest" description="Disordered" evidence="1">
    <location>
        <begin position="148"/>
        <end position="196"/>
    </location>
</feature>
<protein>
    <submittedName>
        <fullName evidence="2">Uncharacterized protein</fullName>
    </submittedName>
</protein>
<gene>
    <name evidence="2" type="ORF">C9374_009779</name>
</gene>
<reference evidence="2 3" key="1">
    <citation type="journal article" date="2018" name="BMC Genomics">
        <title>The genome of Naegleria lovaniensis, the basis for a comparative approach to unravel pathogenicity factors of the human pathogenic amoeba N. fowleri.</title>
        <authorList>
            <person name="Liechti N."/>
            <person name="Schurch N."/>
            <person name="Bruggmann R."/>
            <person name="Wittwer M."/>
        </authorList>
    </citation>
    <scope>NUCLEOTIDE SEQUENCE [LARGE SCALE GENOMIC DNA]</scope>
    <source>
        <strain evidence="2 3">ATCC 30569</strain>
    </source>
</reference>
<name>A0AA88KRF8_NAELO</name>
<evidence type="ECO:0000313" key="3">
    <source>
        <dbReference type="Proteomes" id="UP000816034"/>
    </source>
</evidence>
<dbReference type="AlphaFoldDB" id="A0AA88KRF8"/>
<evidence type="ECO:0000313" key="2">
    <source>
        <dbReference type="EMBL" id="KAG2393202.1"/>
    </source>
</evidence>
<feature type="compositionally biased region" description="Basic and acidic residues" evidence="1">
    <location>
        <begin position="148"/>
        <end position="172"/>
    </location>
</feature>
<evidence type="ECO:0000256" key="1">
    <source>
        <dbReference type="SAM" id="MobiDB-lite"/>
    </source>
</evidence>
<accession>A0AA88KRF8</accession>
<proteinExistence type="predicted"/>
<organism evidence="2 3">
    <name type="scientific">Naegleria lovaniensis</name>
    <name type="common">Amoeba</name>
    <dbReference type="NCBI Taxonomy" id="51637"/>
    <lineage>
        <taxon>Eukaryota</taxon>
        <taxon>Discoba</taxon>
        <taxon>Heterolobosea</taxon>
        <taxon>Tetramitia</taxon>
        <taxon>Eutetramitia</taxon>
        <taxon>Vahlkampfiidae</taxon>
        <taxon>Naegleria</taxon>
    </lineage>
</organism>
<dbReference type="RefSeq" id="XP_044555096.1">
    <property type="nucleotide sequence ID" value="XM_044700003.1"/>
</dbReference>